<dbReference type="PANTHER" id="PTHR24198:SF165">
    <property type="entry name" value="ANKYRIN REPEAT-CONTAINING PROTEIN-RELATED"/>
    <property type="match status" value="1"/>
</dbReference>
<reference evidence="4" key="1">
    <citation type="journal article" date="2021" name="IMA Fungus">
        <title>Genomic characterization of three marine fungi, including Emericellopsis atlantica sp. nov. with signatures of a generalist lifestyle and marine biomass degradation.</title>
        <authorList>
            <person name="Hagestad O.C."/>
            <person name="Hou L."/>
            <person name="Andersen J.H."/>
            <person name="Hansen E.H."/>
            <person name="Altermark B."/>
            <person name="Li C."/>
            <person name="Kuhnert E."/>
            <person name="Cox R.J."/>
            <person name="Crous P.W."/>
            <person name="Spatafora J.W."/>
            <person name="Lail K."/>
            <person name="Amirebrahimi M."/>
            <person name="Lipzen A."/>
            <person name="Pangilinan J."/>
            <person name="Andreopoulos W."/>
            <person name="Hayes R.D."/>
            <person name="Ng V."/>
            <person name="Grigoriev I.V."/>
            <person name="Jackson S.A."/>
            <person name="Sutton T.D.S."/>
            <person name="Dobson A.D.W."/>
            <person name="Rama T."/>
        </authorList>
    </citation>
    <scope>NUCLEOTIDE SEQUENCE</scope>
    <source>
        <strain evidence="4">TRa3180A</strain>
    </source>
</reference>
<keyword evidence="1" id="KW-0677">Repeat</keyword>
<dbReference type="InterPro" id="IPR036770">
    <property type="entry name" value="Ankyrin_rpt-contain_sf"/>
</dbReference>
<dbReference type="EMBL" id="MU254159">
    <property type="protein sequence ID" value="KAG9241766.1"/>
    <property type="molecule type" value="Genomic_DNA"/>
</dbReference>
<dbReference type="Proteomes" id="UP000887226">
    <property type="component" value="Unassembled WGS sequence"/>
</dbReference>
<dbReference type="Pfam" id="PF12796">
    <property type="entry name" value="Ank_2"/>
    <property type="match status" value="1"/>
</dbReference>
<evidence type="ECO:0000256" key="2">
    <source>
        <dbReference type="ARBA" id="ARBA00023043"/>
    </source>
</evidence>
<evidence type="ECO:0000256" key="1">
    <source>
        <dbReference type="ARBA" id="ARBA00022737"/>
    </source>
</evidence>
<dbReference type="PROSITE" id="PS50297">
    <property type="entry name" value="ANK_REP_REGION"/>
    <property type="match status" value="1"/>
</dbReference>
<dbReference type="SMART" id="SM00248">
    <property type="entry name" value="ANK"/>
    <property type="match status" value="2"/>
</dbReference>
<evidence type="ECO:0000313" key="4">
    <source>
        <dbReference type="EMBL" id="KAG9241766.1"/>
    </source>
</evidence>
<evidence type="ECO:0000313" key="5">
    <source>
        <dbReference type="Proteomes" id="UP000887226"/>
    </source>
</evidence>
<sequence>QISEENIDDLLYFARVGDKDEFDFLRTSICIREKVKLAELLEYTKEKHSGNGPMHMAAANGHDALLADICKAITDSAPQNPAMLAVLNAQNNAGNTALHWAALNGHLPAVKVLLENGADPTITNHRGHDAIFEAELNDKSDVVKWVLEEG</sequence>
<feature type="repeat" description="ANK" evidence="3">
    <location>
        <begin position="93"/>
        <end position="125"/>
    </location>
</feature>
<dbReference type="OrthoDB" id="10057496at2759"/>
<feature type="non-terminal residue" evidence="4">
    <location>
        <position position="1"/>
    </location>
</feature>
<keyword evidence="2 3" id="KW-0040">ANK repeat</keyword>
<dbReference type="PROSITE" id="PS50088">
    <property type="entry name" value="ANK_REPEAT"/>
    <property type="match status" value="1"/>
</dbReference>
<proteinExistence type="predicted"/>
<accession>A0A9P7YY16</accession>
<dbReference type="AlphaFoldDB" id="A0A9P7YY16"/>
<name>A0A9P7YY16_9HELO</name>
<organism evidence="4 5">
    <name type="scientific">Calycina marina</name>
    <dbReference type="NCBI Taxonomy" id="1763456"/>
    <lineage>
        <taxon>Eukaryota</taxon>
        <taxon>Fungi</taxon>
        <taxon>Dikarya</taxon>
        <taxon>Ascomycota</taxon>
        <taxon>Pezizomycotina</taxon>
        <taxon>Leotiomycetes</taxon>
        <taxon>Helotiales</taxon>
        <taxon>Pezizellaceae</taxon>
        <taxon>Calycina</taxon>
    </lineage>
</organism>
<dbReference type="Gene3D" id="1.25.40.20">
    <property type="entry name" value="Ankyrin repeat-containing domain"/>
    <property type="match status" value="1"/>
</dbReference>
<evidence type="ECO:0000256" key="3">
    <source>
        <dbReference type="PROSITE-ProRule" id="PRU00023"/>
    </source>
</evidence>
<dbReference type="PANTHER" id="PTHR24198">
    <property type="entry name" value="ANKYRIN REPEAT AND PROTEIN KINASE DOMAIN-CONTAINING PROTEIN"/>
    <property type="match status" value="1"/>
</dbReference>
<feature type="non-terminal residue" evidence="4">
    <location>
        <position position="150"/>
    </location>
</feature>
<protein>
    <submittedName>
        <fullName evidence="4">Ankyrin repeat-containing domain protein</fullName>
    </submittedName>
</protein>
<keyword evidence="5" id="KW-1185">Reference proteome</keyword>
<comment type="caution">
    <text evidence="4">The sequence shown here is derived from an EMBL/GenBank/DDBJ whole genome shotgun (WGS) entry which is preliminary data.</text>
</comment>
<dbReference type="InterPro" id="IPR002110">
    <property type="entry name" value="Ankyrin_rpt"/>
</dbReference>
<gene>
    <name evidence="4" type="ORF">BJ878DRAFT_409519</name>
</gene>
<dbReference type="SUPFAM" id="SSF48403">
    <property type="entry name" value="Ankyrin repeat"/>
    <property type="match status" value="1"/>
</dbReference>
<dbReference type="PRINTS" id="PR01415">
    <property type="entry name" value="ANKYRIN"/>
</dbReference>